<dbReference type="EMBL" id="NSKB01000004">
    <property type="protein sequence ID" value="PAU76810.1"/>
    <property type="molecule type" value="Genomic_DNA"/>
</dbReference>
<sequence length="217" mass="24341">MLEKLRERLQAHRPQRLTLAMPEAAVLIPIVNRREPTLLFTRRADHLNTHRGQVAFPGGKREPHDRDLLDTALRESEEEIALPRGQVELLGQLSEVVSLHGLKVTPYVGLIPPDLPLTPDPNELDAIFEVPLALFLDDCRSHTDVITVDGRPYYVPSYQAQGQVIWGLSAMMLVELLSEGFGCPVSLDRAPEGGPLRHRAPRRGPRHTPPSTHHRQD</sequence>
<keyword evidence="3" id="KW-0479">Metal-binding</keyword>
<dbReference type="Proteomes" id="UP000217771">
    <property type="component" value="Unassembled WGS sequence"/>
</dbReference>
<keyword evidence="4" id="KW-0378">Hydrolase</keyword>
<dbReference type="PROSITE" id="PS51462">
    <property type="entry name" value="NUDIX"/>
    <property type="match status" value="1"/>
</dbReference>
<dbReference type="NCBIfam" id="NF007980">
    <property type="entry name" value="PRK10707.1"/>
    <property type="match status" value="1"/>
</dbReference>
<evidence type="ECO:0000313" key="9">
    <source>
        <dbReference type="EMBL" id="PAU76810.1"/>
    </source>
</evidence>
<evidence type="ECO:0000256" key="7">
    <source>
        <dbReference type="SAM" id="MobiDB-lite"/>
    </source>
</evidence>
<comment type="cofactor">
    <cofactor evidence="2">
        <name>Mg(2+)</name>
        <dbReference type="ChEBI" id="CHEBI:18420"/>
    </cofactor>
</comment>
<evidence type="ECO:0000256" key="2">
    <source>
        <dbReference type="ARBA" id="ARBA00001946"/>
    </source>
</evidence>
<feature type="region of interest" description="Disordered" evidence="7">
    <location>
        <begin position="188"/>
        <end position="217"/>
    </location>
</feature>
<dbReference type="Gene3D" id="3.90.79.10">
    <property type="entry name" value="Nucleoside Triphosphate Pyrophosphohydrolase"/>
    <property type="match status" value="1"/>
</dbReference>
<dbReference type="PANTHER" id="PTHR12992">
    <property type="entry name" value="NUDIX HYDROLASE"/>
    <property type="match status" value="1"/>
</dbReference>
<gene>
    <name evidence="9" type="ORF">CK498_12600</name>
</gene>
<evidence type="ECO:0000256" key="6">
    <source>
        <dbReference type="ARBA" id="ARBA00023211"/>
    </source>
</evidence>
<reference evidence="9 10" key="1">
    <citation type="submission" date="2017-08" db="EMBL/GenBank/DDBJ databases">
        <title>Halomonas alkalisoli sp. nov., isolated from saline alkaline soil.</title>
        <authorList>
            <person name="Wang D."/>
            <person name="Zhang G."/>
        </authorList>
    </citation>
    <scope>NUCLEOTIDE SEQUENCE [LARGE SCALE GENOMIC DNA]</scope>
    <source>
        <strain evidence="9 10">WRN001</strain>
    </source>
</reference>
<dbReference type="OrthoDB" id="9802805at2"/>
<dbReference type="PANTHER" id="PTHR12992:SF11">
    <property type="entry name" value="MITOCHONDRIAL COENZYME A DIPHOSPHATASE NUDT8"/>
    <property type="match status" value="1"/>
</dbReference>
<accession>A0A2A2EW76</accession>
<evidence type="ECO:0000256" key="5">
    <source>
        <dbReference type="ARBA" id="ARBA00022842"/>
    </source>
</evidence>
<evidence type="ECO:0000256" key="1">
    <source>
        <dbReference type="ARBA" id="ARBA00001936"/>
    </source>
</evidence>
<feature type="domain" description="Nudix hydrolase" evidence="8">
    <location>
        <begin position="21"/>
        <end position="152"/>
    </location>
</feature>
<evidence type="ECO:0000259" key="8">
    <source>
        <dbReference type="PROSITE" id="PS51462"/>
    </source>
</evidence>
<keyword evidence="6" id="KW-0464">Manganese</keyword>
<dbReference type="AlphaFoldDB" id="A0A2A2EW76"/>
<proteinExistence type="predicted"/>
<comment type="cofactor">
    <cofactor evidence="1">
        <name>Mn(2+)</name>
        <dbReference type="ChEBI" id="CHEBI:29035"/>
    </cofactor>
</comment>
<organism evidence="9 10">
    <name type="scientific">Halomonas salipaludis</name>
    <dbReference type="NCBI Taxonomy" id="2032625"/>
    <lineage>
        <taxon>Bacteria</taxon>
        <taxon>Pseudomonadati</taxon>
        <taxon>Pseudomonadota</taxon>
        <taxon>Gammaproteobacteria</taxon>
        <taxon>Oceanospirillales</taxon>
        <taxon>Halomonadaceae</taxon>
        <taxon>Halomonas</taxon>
    </lineage>
</organism>
<keyword evidence="10" id="KW-1185">Reference proteome</keyword>
<dbReference type="InterPro" id="IPR045121">
    <property type="entry name" value="CoAse"/>
</dbReference>
<evidence type="ECO:0000313" key="10">
    <source>
        <dbReference type="Proteomes" id="UP000217771"/>
    </source>
</evidence>
<dbReference type="CDD" id="cd03426">
    <property type="entry name" value="NUDIX_CoAse_Nudt7"/>
    <property type="match status" value="1"/>
</dbReference>
<name>A0A2A2EW76_9GAMM</name>
<evidence type="ECO:0000256" key="3">
    <source>
        <dbReference type="ARBA" id="ARBA00022723"/>
    </source>
</evidence>
<dbReference type="InterPro" id="IPR015797">
    <property type="entry name" value="NUDIX_hydrolase-like_dom_sf"/>
</dbReference>
<evidence type="ECO:0000256" key="4">
    <source>
        <dbReference type="ARBA" id="ARBA00022801"/>
    </source>
</evidence>
<comment type="caution">
    <text evidence="9">The sequence shown here is derived from an EMBL/GenBank/DDBJ whole genome shotgun (WGS) entry which is preliminary data.</text>
</comment>
<protein>
    <submittedName>
        <fullName evidence="9">CoA pyrophosphatase</fullName>
    </submittedName>
</protein>
<feature type="compositionally biased region" description="Basic residues" evidence="7">
    <location>
        <begin position="196"/>
        <end position="217"/>
    </location>
</feature>
<dbReference type="SUPFAM" id="SSF55811">
    <property type="entry name" value="Nudix"/>
    <property type="match status" value="1"/>
</dbReference>
<dbReference type="GO" id="GO:0010945">
    <property type="term" value="F:coenzyme A diphosphatase activity"/>
    <property type="evidence" value="ECO:0007669"/>
    <property type="project" value="InterPro"/>
</dbReference>
<dbReference type="Pfam" id="PF00293">
    <property type="entry name" value="NUDIX"/>
    <property type="match status" value="1"/>
</dbReference>
<dbReference type="GO" id="GO:0046872">
    <property type="term" value="F:metal ion binding"/>
    <property type="evidence" value="ECO:0007669"/>
    <property type="project" value="UniProtKB-KW"/>
</dbReference>
<dbReference type="InterPro" id="IPR000086">
    <property type="entry name" value="NUDIX_hydrolase_dom"/>
</dbReference>
<keyword evidence="5" id="KW-0460">Magnesium</keyword>
<dbReference type="RefSeq" id="WP_095621199.1">
    <property type="nucleotide sequence ID" value="NZ_NSKB01000004.1"/>
</dbReference>